<organism evidence="1 2">
    <name type="scientific">Blepharisma stoltei</name>
    <dbReference type="NCBI Taxonomy" id="1481888"/>
    <lineage>
        <taxon>Eukaryota</taxon>
        <taxon>Sar</taxon>
        <taxon>Alveolata</taxon>
        <taxon>Ciliophora</taxon>
        <taxon>Postciliodesmatophora</taxon>
        <taxon>Heterotrichea</taxon>
        <taxon>Heterotrichida</taxon>
        <taxon>Blepharismidae</taxon>
        <taxon>Blepharisma</taxon>
    </lineage>
</organism>
<proteinExistence type="predicted"/>
<keyword evidence="2" id="KW-1185">Reference proteome</keyword>
<gene>
    <name evidence="1" type="ORF">BSTOLATCC_MIC41973</name>
</gene>
<dbReference type="AlphaFoldDB" id="A0AAU9JM58"/>
<reference evidence="1" key="1">
    <citation type="submission" date="2021-09" db="EMBL/GenBank/DDBJ databases">
        <authorList>
            <consortium name="AG Swart"/>
            <person name="Singh M."/>
            <person name="Singh A."/>
            <person name="Seah K."/>
            <person name="Emmerich C."/>
        </authorList>
    </citation>
    <scope>NUCLEOTIDE SEQUENCE</scope>
    <source>
        <strain evidence="1">ATCC30299</strain>
    </source>
</reference>
<name>A0AAU9JM58_9CILI</name>
<evidence type="ECO:0000313" key="2">
    <source>
        <dbReference type="Proteomes" id="UP001162131"/>
    </source>
</evidence>
<accession>A0AAU9JM58</accession>
<dbReference type="Proteomes" id="UP001162131">
    <property type="component" value="Unassembled WGS sequence"/>
</dbReference>
<protein>
    <submittedName>
        <fullName evidence="1">Uncharacterized protein</fullName>
    </submittedName>
</protein>
<comment type="caution">
    <text evidence="1">The sequence shown here is derived from an EMBL/GenBank/DDBJ whole genome shotgun (WGS) entry which is preliminary data.</text>
</comment>
<sequence>MIYEKIRERGFIYLGVWNDGDSSAFFLGIEMNSSGLYCLIVNNNIFNLNGISKMAKAVAQIFWSWNFVKLWKL</sequence>
<evidence type="ECO:0000313" key="1">
    <source>
        <dbReference type="EMBL" id="CAG9326700.1"/>
    </source>
</evidence>
<dbReference type="EMBL" id="CAJZBQ010000041">
    <property type="protein sequence ID" value="CAG9326700.1"/>
    <property type="molecule type" value="Genomic_DNA"/>
</dbReference>